<sequence>MQAQRILSVTLTQREREVLRLIASGMSCRALAAALQISVLTARKHRSNLLMGCRAPPWVHRTCRRSPRRRACHSRTRRTRNALWPRAKCQRRCRGKTVPDVNAGA</sequence>
<dbReference type="Proteomes" id="UP000234341">
    <property type="component" value="Unassembled WGS sequence"/>
</dbReference>
<protein>
    <recommendedName>
        <fullName evidence="1">HTH luxR-type domain-containing protein</fullName>
    </recommendedName>
</protein>
<dbReference type="InterPro" id="IPR016032">
    <property type="entry name" value="Sig_transdc_resp-reg_C-effctor"/>
</dbReference>
<organism evidence="2 3">
    <name type="scientific">Cupriavidus pauculus</name>
    <dbReference type="NCBI Taxonomy" id="82633"/>
    <lineage>
        <taxon>Bacteria</taxon>
        <taxon>Pseudomonadati</taxon>
        <taxon>Pseudomonadota</taxon>
        <taxon>Betaproteobacteria</taxon>
        <taxon>Burkholderiales</taxon>
        <taxon>Burkholderiaceae</taxon>
        <taxon>Cupriavidus</taxon>
    </lineage>
</organism>
<feature type="domain" description="HTH luxR-type" evidence="1">
    <location>
        <begin position="8"/>
        <end position="61"/>
    </location>
</feature>
<dbReference type="Gene3D" id="1.10.10.10">
    <property type="entry name" value="Winged helix-like DNA-binding domain superfamily/Winged helix DNA-binding domain"/>
    <property type="match status" value="1"/>
</dbReference>
<dbReference type="GO" id="GO:0003677">
    <property type="term" value="F:DNA binding"/>
    <property type="evidence" value="ECO:0007669"/>
    <property type="project" value="InterPro"/>
</dbReference>
<name>A0A2N5CDD7_9BURK</name>
<dbReference type="InterPro" id="IPR000792">
    <property type="entry name" value="Tscrpt_reg_LuxR_C"/>
</dbReference>
<evidence type="ECO:0000313" key="2">
    <source>
        <dbReference type="EMBL" id="PLQ00263.1"/>
    </source>
</evidence>
<dbReference type="SMART" id="SM00421">
    <property type="entry name" value="HTH_LUXR"/>
    <property type="match status" value="1"/>
</dbReference>
<comment type="caution">
    <text evidence="2">The sequence shown here is derived from an EMBL/GenBank/DDBJ whole genome shotgun (WGS) entry which is preliminary data.</text>
</comment>
<dbReference type="SUPFAM" id="SSF46894">
    <property type="entry name" value="C-terminal effector domain of the bipartite response regulators"/>
    <property type="match status" value="1"/>
</dbReference>
<dbReference type="OrthoDB" id="9794397at2"/>
<accession>A0A2N5CDD7</accession>
<proteinExistence type="predicted"/>
<gene>
    <name evidence="2" type="ORF">CYJ10_11410</name>
</gene>
<reference evidence="2 3" key="1">
    <citation type="submission" date="2017-12" db="EMBL/GenBank/DDBJ databases">
        <title>Genome sequence of the active heterotrophic nitrifier-denitrifier, Cupriavidus pauculus UM1.</title>
        <authorList>
            <person name="Putonti C."/>
            <person name="Castignetti D."/>
        </authorList>
    </citation>
    <scope>NUCLEOTIDE SEQUENCE [LARGE SCALE GENOMIC DNA]</scope>
    <source>
        <strain evidence="2 3">UM1</strain>
    </source>
</reference>
<dbReference type="AlphaFoldDB" id="A0A2N5CDD7"/>
<evidence type="ECO:0000313" key="3">
    <source>
        <dbReference type="Proteomes" id="UP000234341"/>
    </source>
</evidence>
<dbReference type="RefSeq" id="WP_101681633.1">
    <property type="nucleotide sequence ID" value="NZ_PJRP01000004.1"/>
</dbReference>
<dbReference type="InterPro" id="IPR036388">
    <property type="entry name" value="WH-like_DNA-bd_sf"/>
</dbReference>
<dbReference type="EMBL" id="PJRP01000004">
    <property type="protein sequence ID" value="PLQ00263.1"/>
    <property type="molecule type" value="Genomic_DNA"/>
</dbReference>
<evidence type="ECO:0000259" key="1">
    <source>
        <dbReference type="SMART" id="SM00421"/>
    </source>
</evidence>
<dbReference type="GO" id="GO:0006355">
    <property type="term" value="P:regulation of DNA-templated transcription"/>
    <property type="evidence" value="ECO:0007669"/>
    <property type="project" value="InterPro"/>
</dbReference>
<dbReference type="Pfam" id="PF00196">
    <property type="entry name" value="GerE"/>
    <property type="match status" value="1"/>
</dbReference>
<dbReference type="PRINTS" id="PR00038">
    <property type="entry name" value="HTHLUXR"/>
</dbReference>